<accession>A0A7W5FRS6</accession>
<dbReference type="Proteomes" id="UP000541535">
    <property type="component" value="Unassembled WGS sequence"/>
</dbReference>
<name>A0A7W5FRS6_9BURK</name>
<evidence type="ECO:0000256" key="2">
    <source>
        <dbReference type="SAM" id="SignalP"/>
    </source>
</evidence>
<feature type="chain" id="PRO_5030584253" evidence="2">
    <location>
        <begin position="23"/>
        <end position="286"/>
    </location>
</feature>
<keyword evidence="2" id="KW-0732">Signal</keyword>
<evidence type="ECO:0000313" key="3">
    <source>
        <dbReference type="EMBL" id="MBB3117019.1"/>
    </source>
</evidence>
<evidence type="ECO:0000256" key="1">
    <source>
        <dbReference type="SAM" id="MobiDB-lite"/>
    </source>
</evidence>
<gene>
    <name evidence="3" type="ORF">FHS03_000038</name>
</gene>
<feature type="region of interest" description="Disordered" evidence="1">
    <location>
        <begin position="172"/>
        <end position="199"/>
    </location>
</feature>
<dbReference type="RefSeq" id="WP_221207997.1">
    <property type="nucleotide sequence ID" value="NZ_JACHXD010000001.1"/>
</dbReference>
<feature type="compositionally biased region" description="Basic and acidic residues" evidence="1">
    <location>
        <begin position="183"/>
        <end position="198"/>
    </location>
</feature>
<dbReference type="EMBL" id="JACHXD010000001">
    <property type="protein sequence ID" value="MBB3117019.1"/>
    <property type="molecule type" value="Genomic_DNA"/>
</dbReference>
<feature type="signal peptide" evidence="2">
    <location>
        <begin position="1"/>
        <end position="22"/>
    </location>
</feature>
<proteinExistence type="predicted"/>
<evidence type="ECO:0000313" key="4">
    <source>
        <dbReference type="Proteomes" id="UP000541535"/>
    </source>
</evidence>
<reference evidence="3 4" key="1">
    <citation type="submission" date="2020-08" db="EMBL/GenBank/DDBJ databases">
        <title>Genomic Encyclopedia of Type Strains, Phase III (KMG-III): the genomes of soil and plant-associated and newly described type strains.</title>
        <authorList>
            <person name="Whitman W."/>
        </authorList>
    </citation>
    <scope>NUCLEOTIDE SEQUENCE [LARGE SCALE GENOMIC DNA]</scope>
    <source>
        <strain evidence="3 4">CECT 8897</strain>
    </source>
</reference>
<protein>
    <submittedName>
        <fullName evidence="3">Uncharacterized protein</fullName>
    </submittedName>
</protein>
<organism evidence="3 4">
    <name type="scientific">Pseudoduganella violacea</name>
    <dbReference type="NCBI Taxonomy" id="1715466"/>
    <lineage>
        <taxon>Bacteria</taxon>
        <taxon>Pseudomonadati</taxon>
        <taxon>Pseudomonadota</taxon>
        <taxon>Betaproteobacteria</taxon>
        <taxon>Burkholderiales</taxon>
        <taxon>Oxalobacteraceae</taxon>
        <taxon>Telluria group</taxon>
        <taxon>Pseudoduganella</taxon>
    </lineage>
</organism>
<sequence>MKKLLISILCATNILFLESAAAAPAGDISVKSFIHFSWTEGNTISYCAVNSRGESSCKNAEMPQTVKHVLKVLPGSFVSITKPNWLVLSDSRVSLCVLADVDEILCTKVMEGSEHLGYDITYQDASLQITEQPRNGAAAERTSNFSAQFSKSMTTASLRLFSVMRNFDGKITTPSQDRPTLATRKDKVSNRDLHHTDNTDSLNIRGAIKDEPQTDLRYVDDDDDSNGEFGGFGGFGGGFGAAGGGGGPTCSPVGCVITIPPPPPINDPTPPLFRLIPQCHFAYNLG</sequence>
<comment type="caution">
    <text evidence="3">The sequence shown here is derived from an EMBL/GenBank/DDBJ whole genome shotgun (WGS) entry which is preliminary data.</text>
</comment>
<keyword evidence="4" id="KW-1185">Reference proteome</keyword>
<dbReference type="AlphaFoldDB" id="A0A7W5FRS6"/>